<accession>G0R4L2</accession>
<dbReference type="Gene3D" id="3.10.120.10">
    <property type="entry name" value="Cytochrome b5-like heme/steroid binding domain"/>
    <property type="match status" value="1"/>
</dbReference>
<dbReference type="SUPFAM" id="SSF55856">
    <property type="entry name" value="Cytochrome b5-like heme/steroid binding domain"/>
    <property type="match status" value="1"/>
</dbReference>
<dbReference type="AlphaFoldDB" id="G0R4L2"/>
<dbReference type="EMBL" id="GL984352">
    <property type="protein sequence ID" value="EGR27572.1"/>
    <property type="molecule type" value="Genomic_DNA"/>
</dbReference>
<protein>
    <recommendedName>
        <fullName evidence="7">Cytochrome b5 heme-binding domain-containing protein</fullName>
    </recommendedName>
</protein>
<dbReference type="InterPro" id="IPR036400">
    <property type="entry name" value="Cyt_B5-like_heme/steroid_sf"/>
</dbReference>
<dbReference type="Pfam" id="PF00173">
    <property type="entry name" value="Cyt-b5"/>
    <property type="match status" value="1"/>
</dbReference>
<dbReference type="GO" id="GO:0016020">
    <property type="term" value="C:membrane"/>
    <property type="evidence" value="ECO:0007669"/>
    <property type="project" value="TreeGrafter"/>
</dbReference>
<dbReference type="PANTHER" id="PTHR10281">
    <property type="entry name" value="MEMBRANE-ASSOCIATED PROGESTERONE RECEPTOR COMPONENT-RELATED"/>
    <property type="match status" value="1"/>
</dbReference>
<dbReference type="SMART" id="SM01117">
    <property type="entry name" value="Cyt-b5"/>
    <property type="match status" value="1"/>
</dbReference>
<evidence type="ECO:0000259" key="7">
    <source>
        <dbReference type="SMART" id="SM01117"/>
    </source>
</evidence>
<evidence type="ECO:0000313" key="9">
    <source>
        <dbReference type="Proteomes" id="UP000008983"/>
    </source>
</evidence>
<evidence type="ECO:0000256" key="1">
    <source>
        <dbReference type="ARBA" id="ARBA00004240"/>
    </source>
</evidence>
<name>G0R4L2_ICHMU</name>
<feature type="domain" description="Cytochrome b5 heme-binding" evidence="7">
    <location>
        <begin position="1"/>
        <end position="96"/>
    </location>
</feature>
<keyword evidence="5" id="KW-0408">Iron</keyword>
<organism evidence="8 9">
    <name type="scientific">Ichthyophthirius multifiliis</name>
    <name type="common">White spot disease agent</name>
    <name type="synonym">Ich</name>
    <dbReference type="NCBI Taxonomy" id="5932"/>
    <lineage>
        <taxon>Eukaryota</taxon>
        <taxon>Sar</taxon>
        <taxon>Alveolata</taxon>
        <taxon>Ciliophora</taxon>
        <taxon>Intramacronucleata</taxon>
        <taxon>Oligohymenophorea</taxon>
        <taxon>Hymenostomatida</taxon>
        <taxon>Ophryoglenina</taxon>
        <taxon>Ichthyophthirius</taxon>
    </lineage>
</organism>
<dbReference type="Proteomes" id="UP000008983">
    <property type="component" value="Unassembled WGS sequence"/>
</dbReference>
<dbReference type="InterPro" id="IPR001199">
    <property type="entry name" value="Cyt_B5-like_heme/steroid-bd"/>
</dbReference>
<dbReference type="STRING" id="857967.G0R4L2"/>
<evidence type="ECO:0000313" key="8">
    <source>
        <dbReference type="EMBL" id="EGR27572.1"/>
    </source>
</evidence>
<dbReference type="InterPro" id="IPR050577">
    <property type="entry name" value="MAPR/NEUFC/NENF-like"/>
</dbReference>
<keyword evidence="4" id="KW-0256">Endoplasmic reticulum</keyword>
<keyword evidence="3" id="KW-0479">Metal-binding</keyword>
<dbReference type="GeneID" id="14903656"/>
<comment type="subcellular location">
    <subcellularLocation>
        <location evidence="1">Endoplasmic reticulum</location>
    </subcellularLocation>
</comment>
<sequence length="102" mass="11892">MKLSQLAQYNGKKNEKTYLSCKGIVFDVSSSDFYTGDGNYNCFSGKDCSVNLAKMSFDEKDYNQYNNVELTLSEKDILDQWYEKFYQKYPIVAKISETRKDN</sequence>
<keyword evidence="9" id="KW-1185">Reference proteome</keyword>
<dbReference type="OMA" id="PGGSYCM"/>
<dbReference type="PANTHER" id="PTHR10281:SF72">
    <property type="entry name" value="NEUDESIN"/>
    <property type="match status" value="1"/>
</dbReference>
<proteinExistence type="inferred from homology"/>
<keyword evidence="2" id="KW-0349">Heme</keyword>
<gene>
    <name evidence="8" type="ORF">IMG5_193720</name>
</gene>
<dbReference type="RefSeq" id="XP_004025024.1">
    <property type="nucleotide sequence ID" value="XM_004024975.1"/>
</dbReference>
<evidence type="ECO:0000256" key="6">
    <source>
        <dbReference type="ARBA" id="ARBA00038357"/>
    </source>
</evidence>
<comment type="similarity">
    <text evidence="6">Belongs to the cytochrome b5 family. MAPR subfamily.</text>
</comment>
<evidence type="ECO:0000256" key="4">
    <source>
        <dbReference type="ARBA" id="ARBA00022824"/>
    </source>
</evidence>
<dbReference type="OrthoDB" id="308934at2759"/>
<dbReference type="InParanoid" id="G0R4L2"/>
<dbReference type="GO" id="GO:0005783">
    <property type="term" value="C:endoplasmic reticulum"/>
    <property type="evidence" value="ECO:0007669"/>
    <property type="project" value="UniProtKB-SubCell"/>
</dbReference>
<evidence type="ECO:0000256" key="5">
    <source>
        <dbReference type="ARBA" id="ARBA00023004"/>
    </source>
</evidence>
<dbReference type="GO" id="GO:0046872">
    <property type="term" value="F:metal ion binding"/>
    <property type="evidence" value="ECO:0007669"/>
    <property type="project" value="UniProtKB-KW"/>
</dbReference>
<evidence type="ECO:0000256" key="3">
    <source>
        <dbReference type="ARBA" id="ARBA00022723"/>
    </source>
</evidence>
<reference evidence="8 9" key="1">
    <citation type="submission" date="2011-07" db="EMBL/GenBank/DDBJ databases">
        <authorList>
            <person name="Coyne R."/>
            <person name="Brami D."/>
            <person name="Johnson J."/>
            <person name="Hostetler J."/>
            <person name="Hannick L."/>
            <person name="Clark T."/>
            <person name="Cassidy-Hanley D."/>
            <person name="Inman J."/>
        </authorList>
    </citation>
    <scope>NUCLEOTIDE SEQUENCE [LARGE SCALE GENOMIC DNA]</scope>
    <source>
        <strain evidence="8 9">G5</strain>
    </source>
</reference>
<dbReference type="eggNOG" id="KOG1110">
    <property type="taxonomic scope" value="Eukaryota"/>
</dbReference>
<evidence type="ECO:0000256" key="2">
    <source>
        <dbReference type="ARBA" id="ARBA00022617"/>
    </source>
</evidence>